<organism evidence="2">
    <name type="scientific">freshwater metagenome</name>
    <dbReference type="NCBI Taxonomy" id="449393"/>
    <lineage>
        <taxon>unclassified sequences</taxon>
        <taxon>metagenomes</taxon>
        <taxon>ecological metagenomes</taxon>
    </lineage>
</organism>
<gene>
    <name evidence="2" type="ORF">UFOPK3495_01198</name>
</gene>
<dbReference type="InterPro" id="IPR046112">
    <property type="entry name" value="DUF6049"/>
</dbReference>
<accession>A0A6J7G9L4</accession>
<dbReference type="EMBL" id="CAFBMC010000070">
    <property type="protein sequence ID" value="CAB4905052.1"/>
    <property type="molecule type" value="Genomic_DNA"/>
</dbReference>
<evidence type="ECO:0000256" key="1">
    <source>
        <dbReference type="SAM" id="Phobius"/>
    </source>
</evidence>
<keyword evidence="1" id="KW-0812">Transmembrane</keyword>
<name>A0A6J7G9L4_9ZZZZ</name>
<keyword evidence="1" id="KW-0472">Membrane</keyword>
<dbReference type="AlphaFoldDB" id="A0A6J7G9L4"/>
<sequence length="680" mass="71681">MRPSIIFRALLGIFLLCATATFASPARAVDATETSVQVVLDSLLPIVPTTDSTLRITGRVVNGSTSALVQPRVQIRLSTSVLNGREGIDAEIYGPASSSRVLTTIDLKTDIAPGSQSGFTFTLPFTQLALTTQGTYSLVINAVQANQTMGSIRTYLPWFPSSEKMPRAVGVVWLWPIADYPARTATNVLLNDQTPVALSNGGRLTGLIDVGREFSSTLSWMIDPSLIQSADHIGRGYQVVQDGEIVVGDRSSNASRWLNDLRAAITPSNSHAFTYADVDAVADRRNGLSADVVRAMTVAPTIATSILQSPVPGGVYWAPSGRLDQKTANVLASAGATTVVLSSATMAGDPNVPRQGITDYPTSFGNLNAVLTDQRLSAALVMPQRSASEVILARQRFLAETAAIAQSPVARANAPLTVVAAPSDVRWSPVPSFLRSVLRATQSAPWMIPTTLAALTNSPRGPSDRLAYASGERQELTTAYLTRLKAVHAKISQLTAVQETPGPVNTAYSEALLRAQSSAWHEQPSTGVELLTSISRELTTQINQVRPTSSGTITFSGDSGNVPVTLANDSDSAVNVGLSLIGEPSSRLESAAKSGIVIEPGQKVSVELPVRILGGDPLPTKVQVLTPGGASYGTAASITLVSTAYARAAGWVVLAAFGAITLFVVVGITRRIMQARATDE</sequence>
<evidence type="ECO:0000313" key="2">
    <source>
        <dbReference type="EMBL" id="CAB4905052.1"/>
    </source>
</evidence>
<keyword evidence="1" id="KW-1133">Transmembrane helix</keyword>
<feature type="transmembrane region" description="Helical" evidence="1">
    <location>
        <begin position="648"/>
        <end position="668"/>
    </location>
</feature>
<dbReference type="Pfam" id="PF19516">
    <property type="entry name" value="DUF6049"/>
    <property type="match status" value="1"/>
</dbReference>
<proteinExistence type="predicted"/>
<reference evidence="2" key="1">
    <citation type="submission" date="2020-05" db="EMBL/GenBank/DDBJ databases">
        <authorList>
            <person name="Chiriac C."/>
            <person name="Salcher M."/>
            <person name="Ghai R."/>
            <person name="Kavagutti S V."/>
        </authorList>
    </citation>
    <scope>NUCLEOTIDE SEQUENCE</scope>
</reference>
<protein>
    <submittedName>
        <fullName evidence="2">Unannotated protein</fullName>
    </submittedName>
</protein>